<keyword evidence="1" id="KW-0808">Transferase</keyword>
<dbReference type="AlphaFoldDB" id="A0AAN5C9G7"/>
<gene>
    <name evidence="4" type="ORF">PMAYCL1PPCAC_05855</name>
</gene>
<protein>
    <recommendedName>
        <fullName evidence="1">Glutathione S-transferase kappa</fullName>
        <ecNumber evidence="1">2.5.1.18</ecNumber>
    </recommendedName>
</protein>
<feature type="domain" description="DSBA-like thioredoxin" evidence="3">
    <location>
        <begin position="6"/>
        <end position="141"/>
    </location>
</feature>
<evidence type="ECO:0000259" key="3">
    <source>
        <dbReference type="Pfam" id="PF01323"/>
    </source>
</evidence>
<dbReference type="GO" id="GO:0005739">
    <property type="term" value="C:mitochondrion"/>
    <property type="evidence" value="ECO:0007669"/>
    <property type="project" value="TreeGrafter"/>
</dbReference>
<dbReference type="GO" id="GO:0004602">
    <property type="term" value="F:glutathione peroxidase activity"/>
    <property type="evidence" value="ECO:0007669"/>
    <property type="project" value="TreeGrafter"/>
</dbReference>
<evidence type="ECO:0000313" key="4">
    <source>
        <dbReference type="EMBL" id="GMR35660.1"/>
    </source>
</evidence>
<dbReference type="GO" id="GO:0004364">
    <property type="term" value="F:glutathione transferase activity"/>
    <property type="evidence" value="ECO:0007669"/>
    <property type="project" value="UniProtKB-UniRule"/>
</dbReference>
<accession>A0AAN5C9G7</accession>
<evidence type="ECO:0000256" key="1">
    <source>
        <dbReference type="PIRNR" id="PIRNR006386"/>
    </source>
</evidence>
<dbReference type="Gene3D" id="3.40.30.10">
    <property type="entry name" value="Glutaredoxin"/>
    <property type="match status" value="1"/>
</dbReference>
<dbReference type="SUPFAM" id="SSF52833">
    <property type="entry name" value="Thioredoxin-like"/>
    <property type="match status" value="1"/>
</dbReference>
<dbReference type="InterPro" id="IPR036249">
    <property type="entry name" value="Thioredoxin-like_sf"/>
</dbReference>
<dbReference type="EMBL" id="BTRK01000002">
    <property type="protein sequence ID" value="GMR35660.1"/>
    <property type="molecule type" value="Genomic_DNA"/>
</dbReference>
<feature type="active site" description="Nucleophile" evidence="2">
    <location>
        <position position="15"/>
    </location>
</feature>
<dbReference type="InterPro" id="IPR051924">
    <property type="entry name" value="GST_Kappa/NadH"/>
</dbReference>
<dbReference type="PANTHER" id="PTHR42943">
    <property type="entry name" value="GLUTATHIONE S-TRANSFERASE KAPPA"/>
    <property type="match status" value="1"/>
</dbReference>
<reference evidence="5" key="1">
    <citation type="submission" date="2022-10" db="EMBL/GenBank/DDBJ databases">
        <title>Genome assembly of Pristionchus species.</title>
        <authorList>
            <person name="Yoshida K."/>
            <person name="Sommer R.J."/>
        </authorList>
    </citation>
    <scope>NUCLEOTIDE SEQUENCE [LARGE SCALE GENOMIC DNA]</scope>
    <source>
        <strain evidence="5">RS5460</strain>
    </source>
</reference>
<dbReference type="GO" id="GO:0006749">
    <property type="term" value="P:glutathione metabolic process"/>
    <property type="evidence" value="ECO:0007669"/>
    <property type="project" value="TreeGrafter"/>
</dbReference>
<comment type="caution">
    <text evidence="4">The sequence shown here is derived from an EMBL/GenBank/DDBJ whole genome shotgun (WGS) entry which is preliminary data.</text>
</comment>
<evidence type="ECO:0000313" key="5">
    <source>
        <dbReference type="Proteomes" id="UP001328107"/>
    </source>
</evidence>
<evidence type="ECO:0000256" key="2">
    <source>
        <dbReference type="PIRSR" id="PIRSR006386-1"/>
    </source>
</evidence>
<comment type="similarity">
    <text evidence="1">Belongs to the GST superfamily. Kappa family.</text>
</comment>
<dbReference type="InterPro" id="IPR014440">
    <property type="entry name" value="HCCAis_GSTk"/>
</dbReference>
<organism evidence="4 5">
    <name type="scientific">Pristionchus mayeri</name>
    <dbReference type="NCBI Taxonomy" id="1317129"/>
    <lineage>
        <taxon>Eukaryota</taxon>
        <taxon>Metazoa</taxon>
        <taxon>Ecdysozoa</taxon>
        <taxon>Nematoda</taxon>
        <taxon>Chromadorea</taxon>
        <taxon>Rhabditida</taxon>
        <taxon>Rhabditina</taxon>
        <taxon>Diplogasteromorpha</taxon>
        <taxon>Diplogasteroidea</taxon>
        <taxon>Neodiplogasteridae</taxon>
        <taxon>Pristionchus</taxon>
    </lineage>
</organism>
<dbReference type="Proteomes" id="UP001328107">
    <property type="component" value="Unassembled WGS sequence"/>
</dbReference>
<dbReference type="FunFam" id="3.40.30.10:FF:000325">
    <property type="entry name" value="Glutathione S-transferase kappa"/>
    <property type="match status" value="1"/>
</dbReference>
<dbReference type="GO" id="GO:0005777">
    <property type="term" value="C:peroxisome"/>
    <property type="evidence" value="ECO:0007669"/>
    <property type="project" value="TreeGrafter"/>
</dbReference>
<comment type="catalytic activity">
    <reaction evidence="1">
        <text>RX + glutathione = an S-substituted glutathione + a halide anion + H(+)</text>
        <dbReference type="Rhea" id="RHEA:16437"/>
        <dbReference type="ChEBI" id="CHEBI:15378"/>
        <dbReference type="ChEBI" id="CHEBI:16042"/>
        <dbReference type="ChEBI" id="CHEBI:17792"/>
        <dbReference type="ChEBI" id="CHEBI:57925"/>
        <dbReference type="ChEBI" id="CHEBI:90779"/>
        <dbReference type="EC" id="2.5.1.18"/>
    </reaction>
</comment>
<dbReference type="EC" id="2.5.1.18" evidence="1"/>
<dbReference type="InterPro" id="IPR001853">
    <property type="entry name" value="DSBA-like_thioredoxin_dom"/>
</dbReference>
<dbReference type="PIRSF" id="PIRSF006386">
    <property type="entry name" value="HCCAis_GSTk"/>
    <property type="match status" value="1"/>
</dbReference>
<sequence>MTRCHTVKLYYDIISPYSFIGFESLLRYRVVWPIDVVLKPICLGGLFKDVGNKPPVKSCEAKATYMAKEIEMISRHFGVPMNVPKNFSEHVMGNSTIDACRLIIAAQRLEPEKAETVSRQLFSRFWIENLPVKSEEDLKKVRFLLLDLLHLLVFIFPASQMTNVKEMLEEMKKDDVKEELRRNTKEVQELGAFGMPWISVTRMDGSATENYFGSDRLPIIGEFIGQSYHGPLRHLSLY</sequence>
<name>A0AAN5C9G7_9BILA</name>
<proteinExistence type="inferred from homology"/>
<keyword evidence="5" id="KW-1185">Reference proteome</keyword>
<dbReference type="Pfam" id="PF01323">
    <property type="entry name" value="DSBA"/>
    <property type="match status" value="1"/>
</dbReference>
<dbReference type="PANTHER" id="PTHR42943:SF2">
    <property type="entry name" value="GLUTATHIONE S-TRANSFERASE KAPPA 1"/>
    <property type="match status" value="1"/>
</dbReference>